<feature type="transmembrane region" description="Helical" evidence="1">
    <location>
        <begin position="6"/>
        <end position="23"/>
    </location>
</feature>
<evidence type="ECO:0000313" key="3">
    <source>
        <dbReference type="Proteomes" id="UP001190700"/>
    </source>
</evidence>
<comment type="caution">
    <text evidence="2">The sequence shown here is derived from an EMBL/GenBank/DDBJ whole genome shotgun (WGS) entry which is preliminary data.</text>
</comment>
<proteinExistence type="predicted"/>
<dbReference type="InterPro" id="IPR011990">
    <property type="entry name" value="TPR-like_helical_dom_sf"/>
</dbReference>
<keyword evidence="1" id="KW-0812">Transmembrane</keyword>
<accession>A0AAE0GA20</accession>
<reference evidence="2 3" key="1">
    <citation type="journal article" date="2015" name="Genome Biol. Evol.">
        <title>Comparative Genomics of a Bacterivorous Green Alga Reveals Evolutionary Causalities and Consequences of Phago-Mixotrophic Mode of Nutrition.</title>
        <authorList>
            <person name="Burns J.A."/>
            <person name="Paasch A."/>
            <person name="Narechania A."/>
            <person name="Kim E."/>
        </authorList>
    </citation>
    <scope>NUCLEOTIDE SEQUENCE [LARGE SCALE GENOMIC DNA]</scope>
    <source>
        <strain evidence="2 3">PLY_AMNH</strain>
    </source>
</reference>
<gene>
    <name evidence="2" type="ORF">CYMTET_17465</name>
</gene>
<dbReference type="Gene3D" id="1.25.40.10">
    <property type="entry name" value="Tetratricopeptide repeat domain"/>
    <property type="match status" value="1"/>
</dbReference>
<dbReference type="Proteomes" id="UP001190700">
    <property type="component" value="Unassembled WGS sequence"/>
</dbReference>
<protein>
    <submittedName>
        <fullName evidence="2">Uncharacterized protein</fullName>
    </submittedName>
</protein>
<evidence type="ECO:0000256" key="1">
    <source>
        <dbReference type="SAM" id="Phobius"/>
    </source>
</evidence>
<dbReference type="EMBL" id="LGRX02007777">
    <property type="protein sequence ID" value="KAK3274349.1"/>
    <property type="molecule type" value="Genomic_DNA"/>
</dbReference>
<organism evidence="2 3">
    <name type="scientific">Cymbomonas tetramitiformis</name>
    <dbReference type="NCBI Taxonomy" id="36881"/>
    <lineage>
        <taxon>Eukaryota</taxon>
        <taxon>Viridiplantae</taxon>
        <taxon>Chlorophyta</taxon>
        <taxon>Pyramimonadophyceae</taxon>
        <taxon>Pyramimonadales</taxon>
        <taxon>Pyramimonadaceae</taxon>
        <taxon>Cymbomonas</taxon>
    </lineage>
</organism>
<dbReference type="AlphaFoldDB" id="A0AAE0GA20"/>
<keyword evidence="1" id="KW-0472">Membrane</keyword>
<name>A0AAE0GA20_9CHLO</name>
<evidence type="ECO:0000313" key="2">
    <source>
        <dbReference type="EMBL" id="KAK3274349.1"/>
    </source>
</evidence>
<sequence length="170" mass="19077">MAAILGGITISMFTIIAMYFMYVRAAASFEESKLDQLAQVFNEARSDQKKDQYTRAEQGYQNVIKALKHPKTMPGQALKADAIANLGHVYIQWQKLDLAYAILINAVDQGIEDRNVYNNLAFVVQVLHKDLDSAQAWLDKANDLKSKDGRLHKKEAAASAAFRKRQGFVI</sequence>
<keyword evidence="1" id="KW-1133">Transmembrane helix</keyword>
<dbReference type="SUPFAM" id="SSF48452">
    <property type="entry name" value="TPR-like"/>
    <property type="match status" value="1"/>
</dbReference>
<keyword evidence="3" id="KW-1185">Reference proteome</keyword>